<comment type="subunit">
    <text evidence="3">Homodimer.</text>
</comment>
<keyword evidence="9" id="KW-1185">Reference proteome</keyword>
<evidence type="ECO:0000256" key="5">
    <source>
        <dbReference type="ARBA" id="ARBA00022679"/>
    </source>
</evidence>
<keyword evidence="5" id="KW-0808">Transferase</keyword>
<dbReference type="EMBL" id="BNBF01000018">
    <property type="protein sequence ID" value="GHG62840.1"/>
    <property type="molecule type" value="Genomic_DNA"/>
</dbReference>
<dbReference type="AlphaFoldDB" id="A0A919EZK5"/>
<dbReference type="Proteomes" id="UP000619355">
    <property type="component" value="Unassembled WGS sequence"/>
</dbReference>
<dbReference type="InterPro" id="IPR015424">
    <property type="entry name" value="PyrdxlP-dep_Trfase"/>
</dbReference>
<comment type="caution">
    <text evidence="8">The sequence shown here is derived from an EMBL/GenBank/DDBJ whole genome shotgun (WGS) entry which is preliminary data.</text>
</comment>
<dbReference type="InterPro" id="IPR015421">
    <property type="entry name" value="PyrdxlP-dep_Trfase_major"/>
</dbReference>
<reference evidence="9" key="1">
    <citation type="journal article" date="2019" name="Int. J. Syst. Evol. Microbiol.">
        <title>The Global Catalogue of Microorganisms (GCM) 10K type strain sequencing project: providing services to taxonomists for standard genome sequencing and annotation.</title>
        <authorList>
            <consortium name="The Broad Institute Genomics Platform"/>
            <consortium name="The Broad Institute Genome Sequencing Center for Infectious Disease"/>
            <person name="Wu L."/>
            <person name="Ma J."/>
        </authorList>
    </citation>
    <scope>NUCLEOTIDE SEQUENCE [LARGE SCALE GENOMIC DNA]</scope>
    <source>
        <strain evidence="9">JCM 4253</strain>
    </source>
</reference>
<organism evidence="8 9">
    <name type="scientific">Streptomyces capoamus</name>
    <dbReference type="NCBI Taxonomy" id="68183"/>
    <lineage>
        <taxon>Bacteria</taxon>
        <taxon>Bacillati</taxon>
        <taxon>Actinomycetota</taxon>
        <taxon>Actinomycetes</taxon>
        <taxon>Kitasatosporales</taxon>
        <taxon>Streptomycetaceae</taxon>
        <taxon>Streptomyces</taxon>
    </lineage>
</organism>
<evidence type="ECO:0000256" key="4">
    <source>
        <dbReference type="ARBA" id="ARBA00022576"/>
    </source>
</evidence>
<dbReference type="Gene3D" id="3.90.1150.10">
    <property type="entry name" value="Aspartate Aminotransferase, domain 1"/>
    <property type="match status" value="1"/>
</dbReference>
<comment type="similarity">
    <text evidence="2">Belongs to the class-I pyridoxal-phosphate-dependent aminotransferase family.</text>
</comment>
<keyword evidence="6" id="KW-0663">Pyridoxal phosphate</keyword>
<dbReference type="GO" id="GO:0030170">
    <property type="term" value="F:pyridoxal phosphate binding"/>
    <property type="evidence" value="ECO:0007669"/>
    <property type="project" value="InterPro"/>
</dbReference>
<dbReference type="InterPro" id="IPR050859">
    <property type="entry name" value="Class-I_PLP-dep_aminotransf"/>
</dbReference>
<evidence type="ECO:0000259" key="7">
    <source>
        <dbReference type="Pfam" id="PF00155"/>
    </source>
</evidence>
<dbReference type="Pfam" id="PF00155">
    <property type="entry name" value="Aminotran_1_2"/>
    <property type="match status" value="1"/>
</dbReference>
<proteinExistence type="inferred from homology"/>
<sequence length="401" mass="42603">MTSVATPPRRPSARVDAVADPAVDRILALAAAEDVLSFAGGVPDAGLFDAAGIRTAFDEVLAADPRRALQYSTTAGDPALRDFLARRLTDRALPTDADQLLITNGAQQALQVVATTLLEPGDVVLVEEPCYLAALQCFRLAGARIVPVPCDDSGPDLAALHDLAAQEQPKLCYVVPDFQNPTGRSLTREQRGALAAAAARWGFWIVEDNPYGDLRYRGEPEPPVAAFPGAEDRTLSVGSLSKVLAPGMRLGWLRTPPGEKAFATVKQIADLHTSTLVQAAAARYLADHPLEAHLSRVRAAYGARRDAMLRALPGALPEGSAWTDPDGGMFVWVRFPDGHDTTALLPHAVASGVAYVPGAPFFAGKPDPTTLRLSFVTHEPRAIAEGVHRLGSAVHAFGRDL</sequence>
<dbReference type="GO" id="GO:1901605">
    <property type="term" value="P:alpha-amino acid metabolic process"/>
    <property type="evidence" value="ECO:0007669"/>
    <property type="project" value="TreeGrafter"/>
</dbReference>
<name>A0A919EZK5_9ACTN</name>
<dbReference type="GO" id="GO:0008483">
    <property type="term" value="F:transaminase activity"/>
    <property type="evidence" value="ECO:0007669"/>
    <property type="project" value="UniProtKB-KW"/>
</dbReference>
<dbReference type="Gene3D" id="3.40.640.10">
    <property type="entry name" value="Type I PLP-dependent aspartate aminotransferase-like (Major domain)"/>
    <property type="match status" value="1"/>
</dbReference>
<comment type="cofactor">
    <cofactor evidence="1">
        <name>pyridoxal 5'-phosphate</name>
        <dbReference type="ChEBI" id="CHEBI:597326"/>
    </cofactor>
</comment>
<evidence type="ECO:0000256" key="1">
    <source>
        <dbReference type="ARBA" id="ARBA00001933"/>
    </source>
</evidence>
<protein>
    <submittedName>
        <fullName evidence="8">Aminotransferase</fullName>
    </submittedName>
</protein>
<accession>A0A919EZK5</accession>
<dbReference type="CDD" id="cd00609">
    <property type="entry name" value="AAT_like"/>
    <property type="match status" value="1"/>
</dbReference>
<evidence type="ECO:0000313" key="9">
    <source>
        <dbReference type="Proteomes" id="UP000619355"/>
    </source>
</evidence>
<evidence type="ECO:0000313" key="8">
    <source>
        <dbReference type="EMBL" id="GHG62840.1"/>
    </source>
</evidence>
<evidence type="ECO:0000256" key="6">
    <source>
        <dbReference type="ARBA" id="ARBA00022898"/>
    </source>
</evidence>
<dbReference type="RefSeq" id="WP_189984725.1">
    <property type="nucleotide sequence ID" value="NZ_BNBF01000018.1"/>
</dbReference>
<dbReference type="SUPFAM" id="SSF53383">
    <property type="entry name" value="PLP-dependent transferases"/>
    <property type="match status" value="1"/>
</dbReference>
<keyword evidence="4 8" id="KW-0032">Aminotransferase</keyword>
<evidence type="ECO:0000256" key="2">
    <source>
        <dbReference type="ARBA" id="ARBA00007441"/>
    </source>
</evidence>
<dbReference type="InterPro" id="IPR004839">
    <property type="entry name" value="Aminotransferase_I/II_large"/>
</dbReference>
<dbReference type="InterPro" id="IPR015422">
    <property type="entry name" value="PyrdxlP-dep_Trfase_small"/>
</dbReference>
<dbReference type="FunFam" id="3.40.640.10:FF:000053">
    <property type="entry name" value="Aminotransferase, class I"/>
    <property type="match status" value="1"/>
</dbReference>
<evidence type="ECO:0000256" key="3">
    <source>
        <dbReference type="ARBA" id="ARBA00011738"/>
    </source>
</evidence>
<dbReference type="PANTHER" id="PTHR42790:SF19">
    <property type="entry name" value="KYNURENINE_ALPHA-AMINOADIPATE AMINOTRANSFERASE, MITOCHONDRIAL"/>
    <property type="match status" value="1"/>
</dbReference>
<gene>
    <name evidence="8" type="ORF">GCM10018980_52910</name>
</gene>
<dbReference type="PANTHER" id="PTHR42790">
    <property type="entry name" value="AMINOTRANSFERASE"/>
    <property type="match status" value="1"/>
</dbReference>
<feature type="domain" description="Aminotransferase class I/classII large" evidence="7">
    <location>
        <begin position="53"/>
        <end position="390"/>
    </location>
</feature>